<sequence>MSVIVSMWETVTPLAIDQPTPVQPPGGDRIMKLVGVGLWAAVVGCLIGVIFGGGWMWVDHSSGVGARGGTGVKVVIGALIGAAVVASAASLVTFAMN</sequence>
<dbReference type="AlphaFoldDB" id="D0LFD5"/>
<gene>
    <name evidence="2" type="ORF">Gbro_4871</name>
</gene>
<accession>D0LFD5</accession>
<organism evidence="2 3">
    <name type="scientific">Gordonia bronchialis (strain ATCC 25592 / DSM 43247 / BCRC 13721 / JCM 3198 / KCTC 3076 / NBRC 16047 / NCTC 10667)</name>
    <name type="common">Rhodococcus bronchialis</name>
    <dbReference type="NCBI Taxonomy" id="526226"/>
    <lineage>
        <taxon>Bacteria</taxon>
        <taxon>Bacillati</taxon>
        <taxon>Actinomycetota</taxon>
        <taxon>Actinomycetes</taxon>
        <taxon>Mycobacteriales</taxon>
        <taxon>Gordoniaceae</taxon>
        <taxon>Gordonia</taxon>
    </lineage>
</organism>
<evidence type="ECO:0008006" key="4">
    <source>
        <dbReference type="Google" id="ProtNLM"/>
    </source>
</evidence>
<dbReference type="EMBL" id="CP001803">
    <property type="protein sequence ID" value="ACY23984.1"/>
    <property type="molecule type" value="Genomic_DNA"/>
</dbReference>
<name>D0LFD5_GORB4</name>
<protein>
    <recommendedName>
        <fullName evidence="4">Integral membrane protein</fullName>
    </recommendedName>
</protein>
<keyword evidence="1" id="KW-0472">Membrane</keyword>
<feature type="transmembrane region" description="Helical" evidence="1">
    <location>
        <begin position="75"/>
        <end position="96"/>
    </location>
</feature>
<evidence type="ECO:0000313" key="2">
    <source>
        <dbReference type="EMBL" id="ACY23984.1"/>
    </source>
</evidence>
<dbReference type="Proteomes" id="UP000001219">
    <property type="component" value="Plasmid pGBRO01"/>
</dbReference>
<keyword evidence="2" id="KW-0614">Plasmid</keyword>
<dbReference type="RefSeq" id="WP_012836455.1">
    <property type="nucleotide sequence ID" value="NC_013442.1"/>
</dbReference>
<keyword evidence="1" id="KW-0812">Transmembrane</keyword>
<keyword evidence="1" id="KW-1133">Transmembrane helix</keyword>
<keyword evidence="3" id="KW-1185">Reference proteome</keyword>
<feature type="transmembrane region" description="Helical" evidence="1">
    <location>
        <begin position="33"/>
        <end position="55"/>
    </location>
</feature>
<dbReference type="HOGENOM" id="CLU_157925_0_0_11"/>
<dbReference type="KEGG" id="gbr:Gbro_4871"/>
<proteinExistence type="predicted"/>
<evidence type="ECO:0000256" key="1">
    <source>
        <dbReference type="SAM" id="Phobius"/>
    </source>
</evidence>
<reference evidence="2 3" key="1">
    <citation type="journal article" date="2010" name="Stand. Genomic Sci.">
        <title>Complete genome sequence of Gordonia bronchialis type strain (3410).</title>
        <authorList>
            <person name="Ivanova N."/>
            <person name="Sikorski J."/>
            <person name="Jando M."/>
            <person name="Lapidus A."/>
            <person name="Nolan M."/>
            <person name="Lucas S."/>
            <person name="Del Rio T.G."/>
            <person name="Tice H."/>
            <person name="Copeland A."/>
            <person name="Cheng J.F."/>
            <person name="Chen F."/>
            <person name="Bruce D."/>
            <person name="Goodwin L."/>
            <person name="Pitluck S."/>
            <person name="Mavromatis K."/>
            <person name="Ovchinnikova G."/>
            <person name="Pati A."/>
            <person name="Chen A."/>
            <person name="Palaniappan K."/>
            <person name="Land M."/>
            <person name="Hauser L."/>
            <person name="Chang Y.J."/>
            <person name="Jeffries C.D."/>
            <person name="Chain P."/>
            <person name="Saunders E."/>
            <person name="Han C."/>
            <person name="Detter J.C."/>
            <person name="Brettin T."/>
            <person name="Rohde M."/>
            <person name="Goker M."/>
            <person name="Bristow J."/>
            <person name="Eisen J.A."/>
            <person name="Markowitz V."/>
            <person name="Hugenholtz P."/>
            <person name="Klenk H.P."/>
            <person name="Kyrpides N.C."/>
        </authorList>
    </citation>
    <scope>NUCLEOTIDE SEQUENCE [LARGE SCALE GENOMIC DNA]</scope>
    <source>
        <strain evidence="3">ATCC 25592 / DSM 43247 / BCRC 13721 / JCM 3198 / KCTC 3076 / NBRC 16047 / NCTC 10667</strain>
        <plasmid evidence="3">pGBRO01</plasmid>
    </source>
</reference>
<evidence type="ECO:0000313" key="3">
    <source>
        <dbReference type="Proteomes" id="UP000001219"/>
    </source>
</evidence>
<dbReference type="OrthoDB" id="4557262at2"/>
<geneLocation type="plasmid" evidence="2 3">
    <name>pGBRO01</name>
</geneLocation>